<evidence type="ECO:0000313" key="1">
    <source>
        <dbReference type="EMBL" id="KAF5100957.1"/>
    </source>
</evidence>
<keyword evidence="2" id="KW-1185">Reference proteome</keyword>
<proteinExistence type="predicted"/>
<reference evidence="1 2" key="1">
    <citation type="journal article" date="2020" name="Front. Microbiol.">
        <title>Phenotypic and Genetic Characterization of the Cheese Ripening Yeast Geotrichum candidum.</title>
        <authorList>
            <person name="Perkins V."/>
            <person name="Vignola S."/>
            <person name="Lessard M.H."/>
            <person name="Plante P.L."/>
            <person name="Corbeil J."/>
            <person name="Dugat-Bony E."/>
            <person name="Frenette M."/>
            <person name="Labrie S."/>
        </authorList>
    </citation>
    <scope>NUCLEOTIDE SEQUENCE [LARGE SCALE GENOMIC DNA]</scope>
    <source>
        <strain evidence="1 2">LMA-1147</strain>
    </source>
</reference>
<comment type="caution">
    <text evidence="1">The sequence shown here is derived from an EMBL/GenBank/DDBJ whole genome shotgun (WGS) entry which is preliminary data.</text>
</comment>
<sequence length="379" mass="41694">MMRGLQRNRGIGATKKNGLVAGFVAAGAAFVSYSLYKHAISGSKTSAEISTKRQDNISSELTATVLARALDSIVRPALASSLALQPFWPIGDVLLFTASCYVIMFTWFYHPQRMQARYARWITAVADMDTELLEALRAIKQGRLVYGEKPLPLNQSATHPVSPDADHLLGPMCLRYGQEPELGNTGLTVPIPCYLVHATVSHNCEVHAAWRFWRGFKTGFLYIYLPLNLLLSLKKLRAARGSGANLGRIVADLVRNSATSSAFLGSFIMLNWYCVCLARTRLGPKFFPRATAQQLEDTWGPGLGSALCGLSVGLESSHRRPELALFVFSKAIDILALPQKFGSRYPALDTLLFSLALGTLVQRKDNVKGYFGNLVRSMF</sequence>
<dbReference type="EMBL" id="QVQA01000016">
    <property type="protein sequence ID" value="KAF5100957.1"/>
    <property type="molecule type" value="Genomic_DNA"/>
</dbReference>
<dbReference type="Proteomes" id="UP000744676">
    <property type="component" value="Unassembled WGS sequence"/>
</dbReference>
<organism evidence="1 2">
    <name type="scientific">Geotrichum galactomycetum</name>
    <dbReference type="NCBI Taxonomy" id="27317"/>
    <lineage>
        <taxon>Eukaryota</taxon>
        <taxon>Fungi</taxon>
        <taxon>Dikarya</taxon>
        <taxon>Ascomycota</taxon>
        <taxon>Saccharomycotina</taxon>
        <taxon>Dipodascomycetes</taxon>
        <taxon>Dipodascales</taxon>
        <taxon>Dipodascaceae</taxon>
        <taxon>Geotrichum</taxon>
    </lineage>
</organism>
<evidence type="ECO:0000313" key="2">
    <source>
        <dbReference type="Proteomes" id="UP000744676"/>
    </source>
</evidence>
<name>A0ACB6V8E1_9ASCO</name>
<accession>A0ACB6V8E1</accession>
<protein>
    <submittedName>
        <fullName evidence="1">Uncharacterized protein</fullName>
    </submittedName>
</protein>
<gene>
    <name evidence="1" type="ORF">D0Z00_001088</name>
</gene>